<proteinExistence type="inferred from homology"/>
<reference evidence="6" key="1">
    <citation type="journal article" date="2021" name="Mol. Ecol. Resour.">
        <title>Apolygus lucorum genome provides insights into omnivorousness and mesophyll feeding.</title>
        <authorList>
            <person name="Liu Y."/>
            <person name="Liu H."/>
            <person name="Wang H."/>
            <person name="Huang T."/>
            <person name="Liu B."/>
            <person name="Yang B."/>
            <person name="Yin L."/>
            <person name="Li B."/>
            <person name="Zhang Y."/>
            <person name="Zhang S."/>
            <person name="Jiang F."/>
            <person name="Zhang X."/>
            <person name="Ren Y."/>
            <person name="Wang B."/>
            <person name="Wang S."/>
            <person name="Lu Y."/>
            <person name="Wu K."/>
            <person name="Fan W."/>
            <person name="Wang G."/>
        </authorList>
    </citation>
    <scope>NUCLEOTIDE SEQUENCE</scope>
    <source>
        <strain evidence="6">12Hb</strain>
    </source>
</reference>
<dbReference type="Gene3D" id="3.40.50.1820">
    <property type="entry name" value="alpha/beta hydrolase"/>
    <property type="match status" value="1"/>
</dbReference>
<organism evidence="6 7">
    <name type="scientific">Apolygus lucorum</name>
    <name type="common">Small green plant bug</name>
    <name type="synonym">Lygocoris lucorum</name>
    <dbReference type="NCBI Taxonomy" id="248454"/>
    <lineage>
        <taxon>Eukaryota</taxon>
        <taxon>Metazoa</taxon>
        <taxon>Ecdysozoa</taxon>
        <taxon>Arthropoda</taxon>
        <taxon>Hexapoda</taxon>
        <taxon>Insecta</taxon>
        <taxon>Pterygota</taxon>
        <taxon>Neoptera</taxon>
        <taxon>Paraneoptera</taxon>
        <taxon>Hemiptera</taxon>
        <taxon>Heteroptera</taxon>
        <taxon>Panheteroptera</taxon>
        <taxon>Cimicomorpha</taxon>
        <taxon>Miridae</taxon>
        <taxon>Mirini</taxon>
        <taxon>Apolygus</taxon>
    </lineage>
</organism>
<comment type="caution">
    <text evidence="6">The sequence shown here is derived from an EMBL/GenBank/DDBJ whole genome shotgun (WGS) entry which is preliminary data.</text>
</comment>
<sequence>MSRYYEMRCLFLFVIYSSAVSLTNSVFVKILGDDAISRDQWLVQKLDHFDQSSFRTWWQRYHTNETWFNVSRNSPVFLLIGGNHRIRAKSVAEGAFVEYARKFNALCFQIEHRFYGDSRPTEDLTVSSLRFLNADQALADIAYFVQQMNVRYKLTSNNRWVVFGKGYAGSLAAWARLKYPHLIHAASSSSARLQAVTGYSEFDKNIGGVLSKVKASCPEQIHQAALSIQHLLQAPNGVAVLTKKFKRCNSLDPKNSTEVSFFVNSLASHFREAVESTLSTANTTHHVTLEEMCSLMVDMKLGSALDRYAAVHSLFTFGNLFTSSKCKDDNFNDYISKYADESNFDGSRVWLYQRCSEFGFFPISSSNSSLFGSLVDLQFQVDICRLAFGDEFDVKRLTDGVARTNMIYGGLDLESTRIIFIGANLDLWRDLGLQKSSKRSAPVVMLDGVGSGADLNVPSPDDPPQLANARETVQKTIGKWLFNSSDTFH</sequence>
<dbReference type="PANTHER" id="PTHR11010:SF117">
    <property type="entry name" value="SERINE PROTEASE 16"/>
    <property type="match status" value="1"/>
</dbReference>
<dbReference type="Proteomes" id="UP000466442">
    <property type="component" value="Linkage Group LG12"/>
</dbReference>
<evidence type="ECO:0000256" key="2">
    <source>
        <dbReference type="ARBA" id="ARBA00022670"/>
    </source>
</evidence>
<evidence type="ECO:0000313" key="7">
    <source>
        <dbReference type="Proteomes" id="UP000466442"/>
    </source>
</evidence>
<gene>
    <name evidence="6" type="ORF">GE061_004269</name>
</gene>
<dbReference type="InterPro" id="IPR008758">
    <property type="entry name" value="Peptidase_S28"/>
</dbReference>
<dbReference type="InterPro" id="IPR042269">
    <property type="entry name" value="Ser_carbopepase_S28_SKS"/>
</dbReference>
<dbReference type="Pfam" id="PF05577">
    <property type="entry name" value="Peptidase_S28"/>
    <property type="match status" value="1"/>
</dbReference>
<dbReference type="InterPro" id="IPR029058">
    <property type="entry name" value="AB_hydrolase_fold"/>
</dbReference>
<dbReference type="GO" id="GO:0070008">
    <property type="term" value="F:serine-type exopeptidase activity"/>
    <property type="evidence" value="ECO:0007669"/>
    <property type="project" value="InterPro"/>
</dbReference>
<evidence type="ECO:0000313" key="6">
    <source>
        <dbReference type="EMBL" id="KAF6201873.1"/>
    </source>
</evidence>
<keyword evidence="5" id="KW-0325">Glycoprotein</keyword>
<dbReference type="GO" id="GO:0006508">
    <property type="term" value="P:proteolysis"/>
    <property type="evidence" value="ECO:0007669"/>
    <property type="project" value="UniProtKB-KW"/>
</dbReference>
<evidence type="ECO:0000256" key="4">
    <source>
        <dbReference type="ARBA" id="ARBA00022801"/>
    </source>
</evidence>
<dbReference type="AlphaFoldDB" id="A0A6A4J484"/>
<dbReference type="PANTHER" id="PTHR11010">
    <property type="entry name" value="PROTEASE S28 PRO-X CARBOXYPEPTIDASE-RELATED"/>
    <property type="match status" value="1"/>
</dbReference>
<dbReference type="GO" id="GO:0008239">
    <property type="term" value="F:dipeptidyl-peptidase activity"/>
    <property type="evidence" value="ECO:0007669"/>
    <property type="project" value="TreeGrafter"/>
</dbReference>
<dbReference type="EMBL" id="WIXP02000012">
    <property type="protein sequence ID" value="KAF6201873.1"/>
    <property type="molecule type" value="Genomic_DNA"/>
</dbReference>
<keyword evidence="2" id="KW-0645">Protease</keyword>
<evidence type="ECO:0000256" key="5">
    <source>
        <dbReference type="ARBA" id="ARBA00023180"/>
    </source>
</evidence>
<protein>
    <submittedName>
        <fullName evidence="6">Uncharacterized protein</fullName>
    </submittedName>
</protein>
<name>A0A6A4J484_APOLU</name>
<accession>A0A6A4J484</accession>
<keyword evidence="4" id="KW-0378">Hydrolase</keyword>
<dbReference type="Gene3D" id="1.20.120.980">
    <property type="entry name" value="Serine carboxypeptidase S28, SKS domain"/>
    <property type="match status" value="1"/>
</dbReference>
<evidence type="ECO:0000256" key="1">
    <source>
        <dbReference type="ARBA" id="ARBA00011079"/>
    </source>
</evidence>
<keyword evidence="7" id="KW-1185">Reference proteome</keyword>
<dbReference type="SUPFAM" id="SSF53474">
    <property type="entry name" value="alpha/beta-Hydrolases"/>
    <property type="match status" value="1"/>
</dbReference>
<evidence type="ECO:0000256" key="3">
    <source>
        <dbReference type="ARBA" id="ARBA00022729"/>
    </source>
</evidence>
<dbReference type="OrthoDB" id="1735038at2759"/>
<comment type="similarity">
    <text evidence="1">Belongs to the peptidase S28 family.</text>
</comment>
<keyword evidence="3" id="KW-0732">Signal</keyword>